<dbReference type="Pfam" id="PF13279">
    <property type="entry name" value="4HBT_2"/>
    <property type="match status" value="1"/>
</dbReference>
<accession>A0A7C9GQB6</accession>
<keyword evidence="2" id="KW-0378">Hydrolase</keyword>
<evidence type="ECO:0000256" key="1">
    <source>
        <dbReference type="ARBA" id="ARBA00005953"/>
    </source>
</evidence>
<dbReference type="RefSeq" id="WP_152578769.1">
    <property type="nucleotide sequence ID" value="NZ_JAATJI010000001.1"/>
</dbReference>
<dbReference type="Proteomes" id="UP000481327">
    <property type="component" value="Unassembled WGS sequence"/>
</dbReference>
<sequence length="148" mass="15961">MSGGARDGYRAFRTIPTRWADNDAYGHVNNVVYYSWFDTAVNALLVERGLLDIRAGATIGLVVETGCRYHRSIAFPEDVEAGVRIARMGTSSVRWEVGLFTAGHAAPAAEGFFIHVYVDRASRRPAPLPPDWRAALAGLAALPSDAGG</sequence>
<comment type="similarity">
    <text evidence="1">Belongs to the 4-hydroxybenzoyl-CoA thioesterase family.</text>
</comment>
<dbReference type="AlphaFoldDB" id="A0A7C9GQB6"/>
<proteinExistence type="inferred from homology"/>
<name>A0A7C9GQB6_9SPHN</name>
<reference evidence="3 4" key="1">
    <citation type="submission" date="2019-09" db="EMBL/GenBank/DDBJ databases">
        <title>Polymorphobacter sp. isolated from a lake in China.</title>
        <authorList>
            <person name="Liu Z."/>
        </authorList>
    </citation>
    <scope>NUCLEOTIDE SEQUENCE [LARGE SCALE GENOMIC DNA]</scope>
    <source>
        <strain evidence="3 4">D40P</strain>
    </source>
</reference>
<dbReference type="GO" id="GO:0047617">
    <property type="term" value="F:fatty acyl-CoA hydrolase activity"/>
    <property type="evidence" value="ECO:0007669"/>
    <property type="project" value="TreeGrafter"/>
</dbReference>
<comment type="caution">
    <text evidence="3">The sequence shown here is derived from an EMBL/GenBank/DDBJ whole genome shotgun (WGS) entry which is preliminary data.</text>
</comment>
<evidence type="ECO:0000313" key="3">
    <source>
        <dbReference type="EMBL" id="MQT18292.1"/>
    </source>
</evidence>
<keyword evidence="4" id="KW-1185">Reference proteome</keyword>
<dbReference type="Gene3D" id="3.10.129.10">
    <property type="entry name" value="Hotdog Thioesterase"/>
    <property type="match status" value="1"/>
</dbReference>
<gene>
    <name evidence="3" type="ORF">F3168_13610</name>
</gene>
<organism evidence="3 4">
    <name type="scientific">Sandarakinorhabdus fusca</name>
    <dbReference type="NCBI Taxonomy" id="1439888"/>
    <lineage>
        <taxon>Bacteria</taxon>
        <taxon>Pseudomonadati</taxon>
        <taxon>Pseudomonadota</taxon>
        <taxon>Alphaproteobacteria</taxon>
        <taxon>Sphingomonadales</taxon>
        <taxon>Sphingosinicellaceae</taxon>
        <taxon>Sandarakinorhabdus</taxon>
    </lineage>
</organism>
<dbReference type="PANTHER" id="PTHR31793">
    <property type="entry name" value="4-HYDROXYBENZOYL-COA THIOESTERASE FAMILY MEMBER"/>
    <property type="match status" value="1"/>
</dbReference>
<protein>
    <submittedName>
        <fullName evidence="3">Acyl-CoA thioesterase</fullName>
    </submittedName>
</protein>
<dbReference type="InterPro" id="IPR050563">
    <property type="entry name" value="4-hydroxybenzoyl-CoA_TE"/>
</dbReference>
<dbReference type="PANTHER" id="PTHR31793:SF27">
    <property type="entry name" value="NOVEL THIOESTERASE SUPERFAMILY DOMAIN AND SAPOSIN A-TYPE DOMAIN CONTAINING PROTEIN (0610012H03RIK)"/>
    <property type="match status" value="1"/>
</dbReference>
<dbReference type="InterPro" id="IPR029069">
    <property type="entry name" value="HotDog_dom_sf"/>
</dbReference>
<dbReference type="OrthoDB" id="9799036at2"/>
<evidence type="ECO:0000313" key="4">
    <source>
        <dbReference type="Proteomes" id="UP000481327"/>
    </source>
</evidence>
<dbReference type="SUPFAM" id="SSF54637">
    <property type="entry name" value="Thioesterase/thiol ester dehydrase-isomerase"/>
    <property type="match status" value="1"/>
</dbReference>
<dbReference type="EMBL" id="WIOL01000006">
    <property type="protein sequence ID" value="MQT18292.1"/>
    <property type="molecule type" value="Genomic_DNA"/>
</dbReference>
<evidence type="ECO:0000256" key="2">
    <source>
        <dbReference type="ARBA" id="ARBA00022801"/>
    </source>
</evidence>
<dbReference type="CDD" id="cd00586">
    <property type="entry name" value="4HBT"/>
    <property type="match status" value="1"/>
</dbReference>